<feature type="transmembrane region" description="Helical" evidence="2">
    <location>
        <begin position="364"/>
        <end position="387"/>
    </location>
</feature>
<feature type="transmembrane region" description="Helical" evidence="2">
    <location>
        <begin position="415"/>
        <end position="433"/>
    </location>
</feature>
<dbReference type="OrthoDB" id="3169698at2"/>
<sequence>MSWAGAVPALLLGALVLLLPGVLVLRALGQRGLAVAGAAPAVSVLLVGAAAVVAPRAGLGWGAAPVVLVTGGAALAAWLCSLLLGVLDARAPAAGPDHPERGPDVAGPRARRPTSHGPDVEGPDGRRVLAAAAGGLAIAAVLAAASVHRGLGRPDAVSQTFDGMFHLNALQRVADTSNASPESVARLTAPFAEDVYYPAGWHAVGGLLVEAGVPPVVAANALVLLIAGLVWPLACVLLVRRLAGARPLPVLLAAVLSQAFVAFPWLIDRWGVLWPQTLGTALLPVVLAALLHASAPAPVAGGAQPAAGERVRSLLVAVAALAGTALAHPGSFLLAVLLAAALLLATALPAALSPWRGGRAQWRALAATGAAAALVAAGAVAVGPRVFAMRTADWPATRGVADAVGEVLLNAPAGASRNVVVSALVLLGLVVALRRPRWRWLAVGHLLVAALDVIAAGTDAPFSQLLTAPWYNDRFRLAATVPVTGVALAVLGTLWVARLLRRFRSRHAVPAVAAALALAAAVPQVRGNGDQLGLTNVRVERHPMRSLVDPDEQRFLEDLRRHVPEGAVVAGTPWDGSAFAYALSRGVEVLYPHMRGELGEDARYLADHLQDAATDPLVCPMLEQRRVRYVLDMGRLWDPPALAPAGYTAFRLFQDRPGFRLAASEGDVRLYEITACG</sequence>
<dbReference type="Pfam" id="PF20176">
    <property type="entry name" value="DUF6541"/>
    <property type="match status" value="1"/>
</dbReference>
<keyword evidence="4" id="KW-1185">Reference proteome</keyword>
<feature type="transmembrane region" description="Helical" evidence="2">
    <location>
        <begin position="248"/>
        <end position="267"/>
    </location>
</feature>
<evidence type="ECO:0000256" key="2">
    <source>
        <dbReference type="SAM" id="Phobius"/>
    </source>
</evidence>
<dbReference type="AlphaFoldDB" id="A0A2S6IU98"/>
<protein>
    <submittedName>
        <fullName evidence="3">Uncharacterized protein</fullName>
    </submittedName>
</protein>
<accession>A0A2S6IU98</accession>
<organism evidence="3 4">
    <name type="scientific">Kineococcus xinjiangensis</name>
    <dbReference type="NCBI Taxonomy" id="512762"/>
    <lineage>
        <taxon>Bacteria</taxon>
        <taxon>Bacillati</taxon>
        <taxon>Actinomycetota</taxon>
        <taxon>Actinomycetes</taxon>
        <taxon>Kineosporiales</taxon>
        <taxon>Kineosporiaceae</taxon>
        <taxon>Kineococcus</taxon>
    </lineage>
</organism>
<evidence type="ECO:0000256" key="1">
    <source>
        <dbReference type="SAM" id="MobiDB-lite"/>
    </source>
</evidence>
<feature type="region of interest" description="Disordered" evidence="1">
    <location>
        <begin position="94"/>
        <end position="124"/>
    </location>
</feature>
<feature type="transmembrane region" description="Helical" evidence="2">
    <location>
        <begin position="217"/>
        <end position="239"/>
    </location>
</feature>
<feature type="transmembrane region" description="Helical" evidence="2">
    <location>
        <begin position="333"/>
        <end position="352"/>
    </location>
</feature>
<dbReference type="RefSeq" id="WP_104431905.1">
    <property type="nucleotide sequence ID" value="NZ_PTJD01000003.1"/>
</dbReference>
<feature type="transmembrane region" description="Helical" evidence="2">
    <location>
        <begin position="311"/>
        <end position="327"/>
    </location>
</feature>
<keyword evidence="2" id="KW-0472">Membrane</keyword>
<evidence type="ECO:0000313" key="4">
    <source>
        <dbReference type="Proteomes" id="UP000239485"/>
    </source>
</evidence>
<name>A0A2S6IU98_9ACTN</name>
<feature type="transmembrane region" description="Helical" evidence="2">
    <location>
        <begin position="128"/>
        <end position="147"/>
    </location>
</feature>
<feature type="transmembrane region" description="Helical" evidence="2">
    <location>
        <begin position="440"/>
        <end position="457"/>
    </location>
</feature>
<feature type="transmembrane region" description="Helical" evidence="2">
    <location>
        <begin position="66"/>
        <end position="87"/>
    </location>
</feature>
<feature type="transmembrane region" description="Helical" evidence="2">
    <location>
        <begin position="477"/>
        <end position="497"/>
    </location>
</feature>
<gene>
    <name evidence="3" type="ORF">CLV92_103285</name>
</gene>
<comment type="caution">
    <text evidence="3">The sequence shown here is derived from an EMBL/GenBank/DDBJ whole genome shotgun (WGS) entry which is preliminary data.</text>
</comment>
<evidence type="ECO:0000313" key="3">
    <source>
        <dbReference type="EMBL" id="PPK97750.1"/>
    </source>
</evidence>
<proteinExistence type="predicted"/>
<keyword evidence="2" id="KW-1133">Transmembrane helix</keyword>
<feature type="transmembrane region" description="Helical" evidence="2">
    <location>
        <begin position="6"/>
        <end position="25"/>
    </location>
</feature>
<reference evidence="3 4" key="1">
    <citation type="submission" date="2018-02" db="EMBL/GenBank/DDBJ databases">
        <title>Genomic Encyclopedia of Archaeal and Bacterial Type Strains, Phase II (KMG-II): from individual species to whole genera.</title>
        <authorList>
            <person name="Goeker M."/>
        </authorList>
    </citation>
    <scope>NUCLEOTIDE SEQUENCE [LARGE SCALE GENOMIC DNA]</scope>
    <source>
        <strain evidence="3 4">DSM 22857</strain>
    </source>
</reference>
<feature type="transmembrane region" description="Helical" evidence="2">
    <location>
        <begin position="32"/>
        <end position="54"/>
    </location>
</feature>
<keyword evidence="2" id="KW-0812">Transmembrane</keyword>
<dbReference type="InterPro" id="IPR046671">
    <property type="entry name" value="DUF6541"/>
</dbReference>
<dbReference type="EMBL" id="PTJD01000003">
    <property type="protein sequence ID" value="PPK97750.1"/>
    <property type="molecule type" value="Genomic_DNA"/>
</dbReference>
<dbReference type="Proteomes" id="UP000239485">
    <property type="component" value="Unassembled WGS sequence"/>
</dbReference>
<feature type="transmembrane region" description="Helical" evidence="2">
    <location>
        <begin position="273"/>
        <end position="291"/>
    </location>
</feature>